<dbReference type="InterPro" id="IPR023415">
    <property type="entry name" value="LDLR_class-A_CS"/>
</dbReference>
<evidence type="ECO:0000256" key="2">
    <source>
        <dbReference type="ARBA" id="ARBA00004308"/>
    </source>
</evidence>
<dbReference type="InterPro" id="IPR001611">
    <property type="entry name" value="Leu-rich_rpt"/>
</dbReference>
<dbReference type="SMART" id="SM00192">
    <property type="entry name" value="LDLa"/>
    <property type="match status" value="4"/>
</dbReference>
<dbReference type="PROSITE" id="PS50068">
    <property type="entry name" value="LDLRA_2"/>
    <property type="match status" value="2"/>
</dbReference>
<dbReference type="PROSITE" id="PS51450">
    <property type="entry name" value="LRR"/>
    <property type="match status" value="1"/>
</dbReference>
<dbReference type="CDD" id="cd00112">
    <property type="entry name" value="LDLa"/>
    <property type="match status" value="3"/>
</dbReference>
<dbReference type="Pfam" id="PF13855">
    <property type="entry name" value="LRR_8"/>
    <property type="match status" value="1"/>
</dbReference>
<keyword evidence="8 9" id="KW-1015">Disulfide bond</keyword>
<evidence type="ECO:0000313" key="11">
    <source>
        <dbReference type="EMBL" id="GFO21981.1"/>
    </source>
</evidence>
<dbReference type="SUPFAM" id="SSF57424">
    <property type="entry name" value="LDL receptor-like module"/>
    <property type="match status" value="3"/>
</dbReference>
<feature type="disulfide bond" evidence="9">
    <location>
        <begin position="577"/>
        <end position="595"/>
    </location>
</feature>
<evidence type="ECO:0000256" key="1">
    <source>
        <dbReference type="ARBA" id="ARBA00004167"/>
    </source>
</evidence>
<dbReference type="CDD" id="cd00037">
    <property type="entry name" value="CLECT"/>
    <property type="match status" value="1"/>
</dbReference>
<dbReference type="InterPro" id="IPR002172">
    <property type="entry name" value="LDrepeatLR_classA_rpt"/>
</dbReference>
<keyword evidence="4" id="KW-0812">Transmembrane</keyword>
<dbReference type="GO" id="GO:0012505">
    <property type="term" value="C:endomembrane system"/>
    <property type="evidence" value="ECO:0007669"/>
    <property type="project" value="UniProtKB-SubCell"/>
</dbReference>
<dbReference type="Gene3D" id="3.10.100.10">
    <property type="entry name" value="Mannose-Binding Protein A, subunit A"/>
    <property type="match status" value="1"/>
</dbReference>
<dbReference type="Pfam" id="PF00059">
    <property type="entry name" value="Lectin_C"/>
    <property type="match status" value="1"/>
</dbReference>
<organism evidence="11 12">
    <name type="scientific">Plakobranchus ocellatus</name>
    <dbReference type="NCBI Taxonomy" id="259542"/>
    <lineage>
        <taxon>Eukaryota</taxon>
        <taxon>Metazoa</taxon>
        <taxon>Spiralia</taxon>
        <taxon>Lophotrochozoa</taxon>
        <taxon>Mollusca</taxon>
        <taxon>Gastropoda</taxon>
        <taxon>Heterobranchia</taxon>
        <taxon>Euthyneura</taxon>
        <taxon>Panpulmonata</taxon>
        <taxon>Sacoglossa</taxon>
        <taxon>Placobranchoidea</taxon>
        <taxon>Plakobranchidae</taxon>
        <taxon>Plakobranchus</taxon>
    </lineage>
</organism>
<proteinExistence type="predicted"/>
<feature type="disulfide bond" evidence="9">
    <location>
        <begin position="570"/>
        <end position="582"/>
    </location>
</feature>
<dbReference type="InterPro" id="IPR050685">
    <property type="entry name" value="LDLR"/>
</dbReference>
<reference evidence="11 12" key="1">
    <citation type="journal article" date="2021" name="Elife">
        <title>Chloroplast acquisition without the gene transfer in kleptoplastic sea slugs, Plakobranchus ocellatus.</title>
        <authorList>
            <person name="Maeda T."/>
            <person name="Takahashi S."/>
            <person name="Yoshida T."/>
            <person name="Shimamura S."/>
            <person name="Takaki Y."/>
            <person name="Nagai Y."/>
            <person name="Toyoda A."/>
            <person name="Suzuki Y."/>
            <person name="Arimoto A."/>
            <person name="Ishii H."/>
            <person name="Satoh N."/>
            <person name="Nishiyama T."/>
            <person name="Hasebe M."/>
            <person name="Maruyama T."/>
            <person name="Minagawa J."/>
            <person name="Obokata J."/>
            <person name="Shigenobu S."/>
        </authorList>
    </citation>
    <scope>NUCLEOTIDE SEQUENCE [LARGE SCALE GENOMIC DNA]</scope>
</reference>
<dbReference type="SMART" id="SM00034">
    <property type="entry name" value="CLECT"/>
    <property type="match status" value="1"/>
</dbReference>
<keyword evidence="3" id="KW-0433">Leucine-rich repeat</keyword>
<sequence length="1060" mass="118720">MSNMTTTQSNNALISRPTGAAVAAPLFGGYQFDHAWSTVRWPPATLEHGPPCGGHQQHSLKDISLTTLNPPRVATSITLWMISVGPYLVHREVATSTTLWRISVGPYFVHSANFVRSSWKRLSKRRPAQAAVVVASSNFTEICWGMTGYKPLKTMEEDIQRSFDEEIYSVNCNQANNIDDLAALLLDSKNGSDSEFVFAIDLDLTLSFFTSSSSREFQVYAFYTKMNTDDEEVPAKAMETFHKNRENISIGNSMSFKDARALNRSVPDVIIDICKDYPNVSIVSVESPEAYLFVLLRINKTVGPMTWAQAKDACARRGMSLLQPRTPVEADLSLQKIRQQFDRQSFSQGMSKVNFFIGLRKGKSSIGHRFEWTDGPKTLFYSLWAKKQPGGSEECAFWVLKQNENGTLESQGWRSVGCGNAERTVSICQKRRYAIPEVMKVPADDTPVNDTLLYAKGNFIKVVINGNKTFIVSLSQAVSSGQLQQLLRSKKDIQIGGLLSEDLVKINAKLKRAIMAALSNLYHACWEDGRAMRAAAYRYGVSLAELCDGRRQCSSRSDEAPCGFHGYANCTSEYFQCRSRECVPLKYKCDLIADCDDKSDEENCEDSECKHQQCADGTCLPRSWFGDGQQDCEDFTGTNGFEHHTCMFICNRTECVTEEQLHNGVQDCHGPEGPLDVHLANVELVNCGAKRKSPKCVMIRDDLGEVIGCRDLRHLTHCENFTCPAGYVKCPRSYCIPQAYMADGRHDCILGEDEHKIEKPDPSRNFVCNDQSNQSVSLQALCDGRLDCAGGEDELDCGYVRMPGFLSLAGAIAEFDCHNHEFCKAPFQGLQYIDERTRHLDLSDVSVPDFFLTYPEGKLTHLLFLDLTNCGIVDIFRHARDMNRSDWFCEQHFRIRDLKALKSINLSKNNITTLPDCSVLKLMKGLELLSLSHNAHLSNLSRVSFSGLDNLSHLDLSFTGITHLPSDLFEDLISLRDLSLLGLRLQTLDAVFPNRIRKLNLELITVDTVDSVIFQNITKMEELRASSYVFCCPHVLGDLNRSRIPAHTCHAPDDPISDCS</sequence>
<dbReference type="GO" id="GO:0016192">
    <property type="term" value="P:vesicle-mediated transport"/>
    <property type="evidence" value="ECO:0007669"/>
    <property type="project" value="UniProtKB-ARBA"/>
</dbReference>
<dbReference type="InterPro" id="IPR036055">
    <property type="entry name" value="LDL_receptor-like_sf"/>
</dbReference>
<feature type="disulfide bond" evidence="9">
    <location>
        <begin position="782"/>
        <end position="797"/>
    </location>
</feature>
<protein>
    <submittedName>
        <fullName evidence="11">Chloride intracellular channel protein 1</fullName>
    </submittedName>
</protein>
<dbReference type="Gene3D" id="3.80.10.10">
    <property type="entry name" value="Ribonuclease Inhibitor"/>
    <property type="match status" value="1"/>
</dbReference>
<dbReference type="AlphaFoldDB" id="A0AAV4BNE2"/>
<dbReference type="PRINTS" id="PR00261">
    <property type="entry name" value="LDLRECEPTOR"/>
</dbReference>
<dbReference type="Proteomes" id="UP000735302">
    <property type="component" value="Unassembled WGS sequence"/>
</dbReference>
<evidence type="ECO:0000259" key="10">
    <source>
        <dbReference type="PROSITE" id="PS50041"/>
    </source>
</evidence>
<comment type="caution">
    <text evidence="9">Lacks conserved residue(s) required for the propagation of feature annotation.</text>
</comment>
<evidence type="ECO:0000256" key="3">
    <source>
        <dbReference type="ARBA" id="ARBA00022614"/>
    </source>
</evidence>
<evidence type="ECO:0000256" key="9">
    <source>
        <dbReference type="PROSITE-ProRule" id="PRU00124"/>
    </source>
</evidence>
<evidence type="ECO:0000256" key="6">
    <source>
        <dbReference type="ARBA" id="ARBA00022989"/>
    </source>
</evidence>
<accession>A0AAV4BNE2</accession>
<comment type="subcellular location">
    <subcellularLocation>
        <location evidence="2">Endomembrane system</location>
    </subcellularLocation>
    <subcellularLocation>
        <location evidence="1">Membrane</location>
        <topology evidence="1">Single-pass membrane protein</topology>
    </subcellularLocation>
</comment>
<dbReference type="EMBL" id="BLXT01005315">
    <property type="protein sequence ID" value="GFO21981.1"/>
    <property type="molecule type" value="Genomic_DNA"/>
</dbReference>
<evidence type="ECO:0000256" key="8">
    <source>
        <dbReference type="ARBA" id="ARBA00023157"/>
    </source>
</evidence>
<name>A0AAV4BNE2_9GAST</name>
<comment type="caution">
    <text evidence="11">The sequence shown here is derived from an EMBL/GenBank/DDBJ whole genome shotgun (WGS) entry which is preliminary data.</text>
</comment>
<evidence type="ECO:0000256" key="5">
    <source>
        <dbReference type="ARBA" id="ARBA00022737"/>
    </source>
</evidence>
<dbReference type="Pfam" id="PF00057">
    <property type="entry name" value="Ldl_recept_a"/>
    <property type="match status" value="1"/>
</dbReference>
<dbReference type="InterPro" id="IPR016186">
    <property type="entry name" value="C-type_lectin-like/link_sf"/>
</dbReference>
<evidence type="ECO:0000313" key="12">
    <source>
        <dbReference type="Proteomes" id="UP000735302"/>
    </source>
</evidence>
<dbReference type="Gene3D" id="4.10.400.10">
    <property type="entry name" value="Low-density Lipoprotein Receptor"/>
    <property type="match status" value="3"/>
</dbReference>
<keyword evidence="6" id="KW-1133">Transmembrane helix</keyword>
<keyword evidence="7" id="KW-0472">Membrane</keyword>
<keyword evidence="5" id="KW-0677">Repeat</keyword>
<evidence type="ECO:0000256" key="7">
    <source>
        <dbReference type="ARBA" id="ARBA00023136"/>
    </source>
</evidence>
<gene>
    <name evidence="11" type="ORF">PoB_004848600</name>
</gene>
<dbReference type="GO" id="GO:0005886">
    <property type="term" value="C:plasma membrane"/>
    <property type="evidence" value="ECO:0007669"/>
    <property type="project" value="TreeGrafter"/>
</dbReference>
<dbReference type="SUPFAM" id="SSF56436">
    <property type="entry name" value="C-type lectin-like"/>
    <property type="match status" value="1"/>
</dbReference>
<dbReference type="SMART" id="SM00369">
    <property type="entry name" value="LRR_TYP"/>
    <property type="match status" value="3"/>
</dbReference>
<evidence type="ECO:0000256" key="4">
    <source>
        <dbReference type="ARBA" id="ARBA00022692"/>
    </source>
</evidence>
<dbReference type="SUPFAM" id="SSF52058">
    <property type="entry name" value="L domain-like"/>
    <property type="match status" value="1"/>
</dbReference>
<dbReference type="InterPro" id="IPR016187">
    <property type="entry name" value="CTDL_fold"/>
</dbReference>
<keyword evidence="12" id="KW-1185">Reference proteome</keyword>
<feature type="non-terminal residue" evidence="11">
    <location>
        <position position="1060"/>
    </location>
</feature>
<dbReference type="InterPro" id="IPR003591">
    <property type="entry name" value="Leu-rich_rpt_typical-subtyp"/>
</dbReference>
<dbReference type="PROSITE" id="PS50041">
    <property type="entry name" value="C_TYPE_LECTIN_2"/>
    <property type="match status" value="1"/>
</dbReference>
<dbReference type="PANTHER" id="PTHR24270">
    <property type="entry name" value="LOW-DENSITY LIPOPROTEIN RECEPTOR-RELATED"/>
    <property type="match status" value="1"/>
</dbReference>
<dbReference type="PROSITE" id="PS01209">
    <property type="entry name" value="LDLRA_1"/>
    <property type="match status" value="1"/>
</dbReference>
<dbReference type="InterPro" id="IPR032675">
    <property type="entry name" value="LRR_dom_sf"/>
</dbReference>
<feature type="disulfide bond" evidence="9">
    <location>
        <begin position="589"/>
        <end position="604"/>
    </location>
</feature>
<dbReference type="InterPro" id="IPR001304">
    <property type="entry name" value="C-type_lectin-like"/>
</dbReference>
<feature type="domain" description="C-type lectin" evidence="10">
    <location>
        <begin position="305"/>
        <end position="427"/>
    </location>
</feature>